<evidence type="ECO:0000256" key="2">
    <source>
        <dbReference type="ARBA" id="ARBA00023163"/>
    </source>
</evidence>
<evidence type="ECO:0000313" key="5">
    <source>
        <dbReference type="EMBL" id="AEO65014.1"/>
    </source>
</evidence>
<dbReference type="PROSITE" id="PS50118">
    <property type="entry name" value="HMG_BOX_2"/>
    <property type="match status" value="1"/>
</dbReference>
<name>G2R2Q3_THETT</name>
<reference evidence="5 6" key="1">
    <citation type="journal article" date="2011" name="Nat. Biotechnol.">
        <title>Comparative genomic analysis of the thermophilic biomass-degrading fungi Myceliophthora thermophila and Thielavia terrestris.</title>
        <authorList>
            <person name="Berka R.M."/>
            <person name="Grigoriev I.V."/>
            <person name="Otillar R."/>
            <person name="Salamov A."/>
            <person name="Grimwood J."/>
            <person name="Reid I."/>
            <person name="Ishmael N."/>
            <person name="John T."/>
            <person name="Darmond C."/>
            <person name="Moisan M.-C."/>
            <person name="Henrissat B."/>
            <person name="Coutinho P.M."/>
            <person name="Lombard V."/>
            <person name="Natvig D.O."/>
            <person name="Lindquist E."/>
            <person name="Schmutz J."/>
            <person name="Lucas S."/>
            <person name="Harris P."/>
            <person name="Powlowski J."/>
            <person name="Bellemare A."/>
            <person name="Taylor D."/>
            <person name="Butler G."/>
            <person name="de Vries R.P."/>
            <person name="Allijn I.E."/>
            <person name="van den Brink J."/>
            <person name="Ushinsky S."/>
            <person name="Storms R."/>
            <person name="Powell A.J."/>
            <person name="Paulsen I.T."/>
            <person name="Elbourne L.D.H."/>
            <person name="Baker S.E."/>
            <person name="Magnuson J."/>
            <person name="LaBoissiere S."/>
            <person name="Clutterbuck A.J."/>
            <person name="Martinez D."/>
            <person name="Wogulis M."/>
            <person name="de Leon A.L."/>
            <person name="Rey M.W."/>
            <person name="Tsang A."/>
        </authorList>
    </citation>
    <scope>NUCLEOTIDE SEQUENCE [LARGE SCALE GENOMIC DNA]</scope>
    <source>
        <strain evidence="6">ATCC 38088 / NRRL 8126</strain>
    </source>
</reference>
<proteinExistence type="predicted"/>
<dbReference type="InterPro" id="IPR009071">
    <property type="entry name" value="HMG_box_dom"/>
</dbReference>
<dbReference type="InterPro" id="IPR036910">
    <property type="entry name" value="HMG_box_dom_sf"/>
</dbReference>
<dbReference type="PANTHER" id="PTHR10270:SF161">
    <property type="entry name" value="SEX-DETERMINING REGION Y PROTEIN"/>
    <property type="match status" value="1"/>
</dbReference>
<dbReference type="HOGENOM" id="CLU_1224624_0_0_1"/>
<organism evidence="5 6">
    <name type="scientific">Thermothielavioides terrestris (strain ATCC 38088 / NRRL 8126)</name>
    <name type="common">Thielavia terrestris</name>
    <dbReference type="NCBI Taxonomy" id="578455"/>
    <lineage>
        <taxon>Eukaryota</taxon>
        <taxon>Fungi</taxon>
        <taxon>Dikarya</taxon>
        <taxon>Ascomycota</taxon>
        <taxon>Pezizomycotina</taxon>
        <taxon>Sordariomycetes</taxon>
        <taxon>Sordariomycetidae</taxon>
        <taxon>Sordariales</taxon>
        <taxon>Chaetomiaceae</taxon>
        <taxon>Thermothielavioides</taxon>
        <taxon>Thermothielavioides terrestris</taxon>
    </lineage>
</organism>
<evidence type="ECO:0000259" key="4">
    <source>
        <dbReference type="PROSITE" id="PS50118"/>
    </source>
</evidence>
<dbReference type="eggNOG" id="KOG0527">
    <property type="taxonomic scope" value="Eukaryota"/>
</dbReference>
<dbReference type="PANTHER" id="PTHR10270">
    <property type="entry name" value="SOX TRANSCRIPTION FACTOR"/>
    <property type="match status" value="1"/>
</dbReference>
<dbReference type="Pfam" id="PF00505">
    <property type="entry name" value="HMG_box"/>
    <property type="match status" value="1"/>
</dbReference>
<dbReference type="RefSeq" id="XP_003651350.1">
    <property type="nucleotide sequence ID" value="XM_003651302.1"/>
</dbReference>
<dbReference type="CDD" id="cd01389">
    <property type="entry name" value="HMG-box_ROX1-like"/>
    <property type="match status" value="1"/>
</dbReference>
<protein>
    <recommendedName>
        <fullName evidence="4">HMG box domain-containing protein</fullName>
    </recommendedName>
</protein>
<evidence type="ECO:0000256" key="3">
    <source>
        <dbReference type="PROSITE-ProRule" id="PRU00267"/>
    </source>
</evidence>
<keyword evidence="1 3" id="KW-0238">DNA-binding</keyword>
<dbReference type="GO" id="GO:0000978">
    <property type="term" value="F:RNA polymerase II cis-regulatory region sequence-specific DNA binding"/>
    <property type="evidence" value="ECO:0007669"/>
    <property type="project" value="TreeGrafter"/>
</dbReference>
<gene>
    <name evidence="5" type="ORF">THITE_2111506</name>
</gene>
<dbReference type="Gene3D" id="1.10.30.10">
    <property type="entry name" value="High mobility group box domain"/>
    <property type="match status" value="1"/>
</dbReference>
<dbReference type="GO" id="GO:0005634">
    <property type="term" value="C:nucleus"/>
    <property type="evidence" value="ECO:0007669"/>
    <property type="project" value="UniProtKB-UniRule"/>
</dbReference>
<sequence>MASSVQNANLPAMENQAPAPLAFVFHGNEMIIQCTANIDDQAAAVRYLEPVMRNYQNFNDGKATAIVRCAESTKYWITSIAYAETLDNDSYTIIKTSVDSPENPPVDAEPVKLPKVSKVHIRRPRNQFIIYRQWMSARIHAETPGVTAGCVSQLVAQMWRHEDPAVKARFKALADEEDRMHKLMYPGYRYVAGRRRPQLALSKRNLPHDPMTVAERLIAAGF</sequence>
<feature type="DNA-binding region" description="HMG box" evidence="3">
    <location>
        <begin position="121"/>
        <end position="189"/>
    </location>
</feature>
<evidence type="ECO:0000313" key="6">
    <source>
        <dbReference type="Proteomes" id="UP000008181"/>
    </source>
</evidence>
<dbReference type="OrthoDB" id="6247875at2759"/>
<dbReference type="GO" id="GO:0030154">
    <property type="term" value="P:cell differentiation"/>
    <property type="evidence" value="ECO:0007669"/>
    <property type="project" value="TreeGrafter"/>
</dbReference>
<dbReference type="SMART" id="SM00398">
    <property type="entry name" value="HMG"/>
    <property type="match status" value="1"/>
</dbReference>
<dbReference type="EMBL" id="CP003010">
    <property type="protein sequence ID" value="AEO65014.1"/>
    <property type="molecule type" value="Genomic_DNA"/>
</dbReference>
<feature type="domain" description="HMG box" evidence="4">
    <location>
        <begin position="121"/>
        <end position="189"/>
    </location>
</feature>
<dbReference type="AlphaFoldDB" id="G2R2Q3"/>
<keyword evidence="3" id="KW-0539">Nucleus</keyword>
<keyword evidence="6" id="KW-1185">Reference proteome</keyword>
<dbReference type="InterPro" id="IPR050140">
    <property type="entry name" value="SRY-related_HMG-box_TF-like"/>
</dbReference>
<dbReference type="STRING" id="578455.G2R2Q3"/>
<dbReference type="KEGG" id="ttt:THITE_2111506"/>
<accession>G2R2Q3</accession>
<dbReference type="Proteomes" id="UP000008181">
    <property type="component" value="Chromosome 2"/>
</dbReference>
<evidence type="ECO:0000256" key="1">
    <source>
        <dbReference type="ARBA" id="ARBA00023125"/>
    </source>
</evidence>
<dbReference type="SUPFAM" id="SSF47095">
    <property type="entry name" value="HMG-box"/>
    <property type="match status" value="1"/>
</dbReference>
<keyword evidence="2" id="KW-0804">Transcription</keyword>
<dbReference type="GeneID" id="11518307"/>
<dbReference type="GO" id="GO:0001228">
    <property type="term" value="F:DNA-binding transcription activator activity, RNA polymerase II-specific"/>
    <property type="evidence" value="ECO:0007669"/>
    <property type="project" value="TreeGrafter"/>
</dbReference>